<dbReference type="Gene3D" id="1.10.287.610">
    <property type="entry name" value="Helix hairpin bin"/>
    <property type="match status" value="1"/>
</dbReference>
<dbReference type="SMART" id="SM00292">
    <property type="entry name" value="BRCT"/>
    <property type="match status" value="1"/>
</dbReference>
<name>A0A1V4ASG9_9BACT</name>
<evidence type="ECO:0000256" key="5">
    <source>
        <dbReference type="ARBA" id="ARBA00022705"/>
    </source>
</evidence>
<dbReference type="Pfam" id="PF14520">
    <property type="entry name" value="HHH_5"/>
    <property type="match status" value="1"/>
</dbReference>
<dbReference type="Pfam" id="PF01653">
    <property type="entry name" value="DNA_ligase_aden"/>
    <property type="match status" value="1"/>
</dbReference>
<feature type="binding site" evidence="14">
    <location>
        <position position="416"/>
    </location>
    <ligand>
        <name>Zn(2+)</name>
        <dbReference type="ChEBI" id="CHEBI:29105"/>
    </ligand>
</feature>
<dbReference type="PANTHER" id="PTHR23389">
    <property type="entry name" value="CHROMOSOME TRANSMISSION FIDELITY FACTOR 18"/>
    <property type="match status" value="1"/>
</dbReference>
<dbReference type="SUPFAM" id="SSF56091">
    <property type="entry name" value="DNA ligase/mRNA capping enzyme, catalytic domain"/>
    <property type="match status" value="1"/>
</dbReference>
<dbReference type="SMART" id="SM00278">
    <property type="entry name" value="HhH1"/>
    <property type="match status" value="3"/>
</dbReference>
<reference evidence="17 18" key="1">
    <citation type="journal article" date="2017" name="Water Res.">
        <title>Discovery and metagenomic analysis of an anammox bacterial enrichment related to Candidatus "Brocadia caroliniensis" in a full-scale glycerol-fed nitritation-denitritation separate centrate treatment process.</title>
        <authorList>
            <person name="Park H."/>
            <person name="Brotto A.C."/>
            <person name="van Loosdrecht M.C."/>
            <person name="Chandran K."/>
        </authorList>
    </citation>
    <scope>NUCLEOTIDE SEQUENCE [LARGE SCALE GENOMIC DNA]</scope>
    <source>
        <strain evidence="17">26THWARD</strain>
    </source>
</reference>
<dbReference type="STRING" id="1004156.AYP45_11025"/>
<dbReference type="PANTHER" id="PTHR23389:SF9">
    <property type="entry name" value="DNA LIGASE"/>
    <property type="match status" value="1"/>
</dbReference>
<evidence type="ECO:0000256" key="9">
    <source>
        <dbReference type="ARBA" id="ARBA00022842"/>
    </source>
</evidence>
<dbReference type="InterPro" id="IPR036420">
    <property type="entry name" value="BRCT_dom_sf"/>
</dbReference>
<dbReference type="Pfam" id="PF03120">
    <property type="entry name" value="OB_DNA_ligase"/>
    <property type="match status" value="1"/>
</dbReference>
<evidence type="ECO:0000256" key="10">
    <source>
        <dbReference type="ARBA" id="ARBA00023027"/>
    </source>
</evidence>
<dbReference type="InterPro" id="IPR001679">
    <property type="entry name" value="DNA_ligase"/>
</dbReference>
<dbReference type="GO" id="GO:0046872">
    <property type="term" value="F:metal ion binding"/>
    <property type="evidence" value="ECO:0007669"/>
    <property type="project" value="UniProtKB-KW"/>
</dbReference>
<feature type="binding site" evidence="14">
    <location>
        <position position="413"/>
    </location>
    <ligand>
        <name>Zn(2+)</name>
        <dbReference type="ChEBI" id="CHEBI:29105"/>
    </ligand>
</feature>
<evidence type="ECO:0000256" key="1">
    <source>
        <dbReference type="ARBA" id="ARBA00004067"/>
    </source>
</evidence>
<comment type="function">
    <text evidence="1 14">DNA ligase that catalyzes the formation of phosphodiester linkages between 5'-phosphoryl and 3'-hydroxyl groups in double-stranded DNA using NAD as a coenzyme and as the energy source for the reaction. It is essential for DNA replication and repair of damaged DNA.</text>
</comment>
<dbReference type="PIRSF" id="PIRSF001604">
    <property type="entry name" value="LigA"/>
    <property type="match status" value="1"/>
</dbReference>
<dbReference type="InterPro" id="IPR003583">
    <property type="entry name" value="Hlx-hairpin-Hlx_DNA-bd_motif"/>
</dbReference>
<dbReference type="GO" id="GO:0003911">
    <property type="term" value="F:DNA ligase (NAD+) activity"/>
    <property type="evidence" value="ECO:0007669"/>
    <property type="project" value="UniProtKB-UniRule"/>
</dbReference>
<accession>A0A1V4ASG9</accession>
<feature type="binding site" evidence="14">
    <location>
        <position position="434"/>
    </location>
    <ligand>
        <name>Zn(2+)</name>
        <dbReference type="ChEBI" id="CHEBI:29105"/>
    </ligand>
</feature>
<dbReference type="GO" id="GO:0006260">
    <property type="term" value="P:DNA replication"/>
    <property type="evidence" value="ECO:0007669"/>
    <property type="project" value="UniProtKB-KW"/>
</dbReference>
<dbReference type="CDD" id="cd17748">
    <property type="entry name" value="BRCT_DNA_ligase_like"/>
    <property type="match status" value="1"/>
</dbReference>
<dbReference type="PROSITE" id="PS01055">
    <property type="entry name" value="DNA_LIGASE_N1"/>
    <property type="match status" value="1"/>
</dbReference>
<dbReference type="FunFam" id="3.30.470.30:FF:000001">
    <property type="entry name" value="DNA ligase"/>
    <property type="match status" value="1"/>
</dbReference>
<feature type="binding site" evidence="14">
    <location>
        <begin position="32"/>
        <end position="36"/>
    </location>
    <ligand>
        <name>NAD(+)</name>
        <dbReference type="ChEBI" id="CHEBI:57540"/>
    </ligand>
</feature>
<evidence type="ECO:0000256" key="12">
    <source>
        <dbReference type="ARBA" id="ARBA00034005"/>
    </source>
</evidence>
<feature type="binding site" evidence="14">
    <location>
        <position position="295"/>
    </location>
    <ligand>
        <name>NAD(+)</name>
        <dbReference type="ChEBI" id="CHEBI:57540"/>
    </ligand>
</feature>
<keyword evidence="5 14" id="KW-0235">DNA replication</keyword>
<feature type="domain" description="BRCT" evidence="16">
    <location>
        <begin position="594"/>
        <end position="671"/>
    </location>
</feature>
<keyword evidence="10 14" id="KW-0520">NAD</keyword>
<dbReference type="GO" id="GO:0003677">
    <property type="term" value="F:DNA binding"/>
    <property type="evidence" value="ECO:0007669"/>
    <property type="project" value="InterPro"/>
</dbReference>
<dbReference type="SUPFAM" id="SSF50249">
    <property type="entry name" value="Nucleic acid-binding proteins"/>
    <property type="match status" value="1"/>
</dbReference>
<dbReference type="GO" id="GO:0005829">
    <property type="term" value="C:cytosol"/>
    <property type="evidence" value="ECO:0007669"/>
    <property type="project" value="TreeGrafter"/>
</dbReference>
<keyword evidence="8 14" id="KW-0862">Zinc</keyword>
<dbReference type="InterPro" id="IPR010994">
    <property type="entry name" value="RuvA_2-like"/>
</dbReference>
<keyword evidence="14" id="KW-0464">Manganese</keyword>
<feature type="binding site" evidence="14">
    <location>
        <position position="179"/>
    </location>
    <ligand>
        <name>NAD(+)</name>
        <dbReference type="ChEBI" id="CHEBI:57540"/>
    </ligand>
</feature>
<evidence type="ECO:0000256" key="2">
    <source>
        <dbReference type="ARBA" id="ARBA00012722"/>
    </source>
</evidence>
<dbReference type="CDD" id="cd00114">
    <property type="entry name" value="LIGANc"/>
    <property type="match status" value="1"/>
</dbReference>
<dbReference type="Gene3D" id="3.40.50.10190">
    <property type="entry name" value="BRCT domain"/>
    <property type="match status" value="1"/>
</dbReference>
<feature type="binding site" evidence="14">
    <location>
        <position position="319"/>
    </location>
    <ligand>
        <name>NAD(+)</name>
        <dbReference type="ChEBI" id="CHEBI:57540"/>
    </ligand>
</feature>
<evidence type="ECO:0000256" key="4">
    <source>
        <dbReference type="ARBA" id="ARBA00022598"/>
    </source>
</evidence>
<evidence type="ECO:0000313" key="17">
    <source>
        <dbReference type="EMBL" id="OOP56082.1"/>
    </source>
</evidence>
<dbReference type="InterPro" id="IPR033136">
    <property type="entry name" value="DNA_ligase_CS"/>
</dbReference>
<gene>
    <name evidence="14 17" type="primary">ligA</name>
    <name evidence="17" type="ORF">AYP45_11025</name>
</gene>
<dbReference type="Pfam" id="PF12826">
    <property type="entry name" value="HHH_2"/>
    <property type="match status" value="1"/>
</dbReference>
<dbReference type="SUPFAM" id="SSF47781">
    <property type="entry name" value="RuvA domain 2-like"/>
    <property type="match status" value="1"/>
</dbReference>
<comment type="similarity">
    <text evidence="13 14">Belongs to the NAD-dependent DNA ligase family. LigA subfamily.</text>
</comment>
<organism evidence="17 18">
    <name type="scientific">Candidatus Brocadia carolinensis</name>
    <dbReference type="NCBI Taxonomy" id="1004156"/>
    <lineage>
        <taxon>Bacteria</taxon>
        <taxon>Pseudomonadati</taxon>
        <taxon>Planctomycetota</taxon>
        <taxon>Candidatus Brocadiia</taxon>
        <taxon>Candidatus Brocadiales</taxon>
        <taxon>Candidatus Brocadiaceae</taxon>
        <taxon>Candidatus Brocadia</taxon>
    </lineage>
</organism>
<dbReference type="InterPro" id="IPR018239">
    <property type="entry name" value="DNA_ligase_AS"/>
</dbReference>
<dbReference type="HAMAP" id="MF_01588">
    <property type="entry name" value="DNA_ligase_A"/>
    <property type="match status" value="1"/>
</dbReference>
<dbReference type="Pfam" id="PF00533">
    <property type="entry name" value="BRCT"/>
    <property type="match status" value="1"/>
</dbReference>
<dbReference type="PROSITE" id="PS01056">
    <property type="entry name" value="DNA_LIGASE_N2"/>
    <property type="match status" value="1"/>
</dbReference>
<comment type="catalytic activity">
    <reaction evidence="12 14 15">
        <text>NAD(+) + (deoxyribonucleotide)n-3'-hydroxyl + 5'-phospho-(deoxyribonucleotide)m = (deoxyribonucleotide)n+m + AMP + beta-nicotinamide D-nucleotide.</text>
        <dbReference type="EC" id="6.5.1.2"/>
    </reaction>
</comment>
<dbReference type="Gene3D" id="3.30.470.30">
    <property type="entry name" value="DNA ligase/mRNA capping enzyme"/>
    <property type="match status" value="1"/>
</dbReference>
<keyword evidence="9 14" id="KW-0460">Magnesium</keyword>
<evidence type="ECO:0000259" key="16">
    <source>
        <dbReference type="PROSITE" id="PS50172"/>
    </source>
</evidence>
<dbReference type="EC" id="6.5.1.2" evidence="2 14"/>
<dbReference type="SMART" id="SM00532">
    <property type="entry name" value="LIGANc"/>
    <property type="match status" value="1"/>
</dbReference>
<dbReference type="Gene3D" id="1.10.150.20">
    <property type="entry name" value="5' to 3' exonuclease, C-terminal subdomain"/>
    <property type="match status" value="2"/>
</dbReference>
<dbReference type="InterPro" id="IPR001357">
    <property type="entry name" value="BRCT_dom"/>
</dbReference>
<dbReference type="SUPFAM" id="SSF52113">
    <property type="entry name" value="BRCT domain"/>
    <property type="match status" value="1"/>
</dbReference>
<keyword evidence="4 14" id="KW-0436">Ligase</keyword>
<dbReference type="Gene3D" id="2.40.50.140">
    <property type="entry name" value="Nucleic acid-binding proteins"/>
    <property type="match status" value="1"/>
</dbReference>
<sequence length="671" mass="76424">MISIKEKIEQLREAIRYHDKKYYVENSPEITDYEYDQLIKELQQFEKIHPHLITSDSPTRRVGGEPLTQFPTIEHKIPMLSIDNTYSDKELKEFDLRIKRLAGIDTHRDIEYVVELKIDGVAITLWYEKGLFVWGATRGDGFKGDDVTANLRTVRQIPLKLESVGRKQSLPPVLEIRGEMYLPNTEFQRLNEEREEAGEPQFANPRNAAAGTLKLLDPRITAKRHLCIFAYAIGYFEDFEIGTHMECLELIRDFGLPVNPHTRVCENIGAVIEYCNEWDKKRNDLDYMVDGMVIKVNSLPLHEQLGATSKAPRWVISYKYQPEQAVTKIEEIVMQIGKTGTITPVANLSPVPLAGTVVSRATLHNFEEISRKDIHVGDHVVVQKAGEIIPQVVSVVKEKRDGTERTFQEPTNCPECKGTVRKDGVYLRCHNPFCRAQAKRRIQYFANRHAMDIEGFGPALVEQLVDKGFVKDYADIYYLKHDDLMKLERMGEKSSSNLVCAIEESKQRNLDRLICALGINNVGVHTAEVLSDHFDTLDALAHATQEELEGIYEIGPVVARSIVEFFQDKHTQHIIEKLKTAGVNIRKQKISTSGKNQKISGKSFVITGALQKYSRKEAEIVIKNQGGRILSQVSKKTNYLVVGEDPGTKLDKAREFHVHILDEEAFEKMLQ</sequence>
<comment type="caution">
    <text evidence="17">The sequence shown here is derived from an EMBL/GenBank/DDBJ whole genome shotgun (WGS) entry which is preliminary data.</text>
</comment>
<dbReference type="InterPro" id="IPR013840">
    <property type="entry name" value="DNAligase_N"/>
</dbReference>
<proteinExistence type="inferred from homology"/>
<keyword evidence="7 14" id="KW-0227">DNA damage</keyword>
<dbReference type="InterPro" id="IPR012340">
    <property type="entry name" value="NA-bd_OB-fold"/>
</dbReference>
<dbReference type="FunFam" id="2.40.50.140:FF:000012">
    <property type="entry name" value="DNA ligase"/>
    <property type="match status" value="1"/>
</dbReference>
<dbReference type="FunFam" id="1.10.150.20:FF:000007">
    <property type="entry name" value="DNA ligase"/>
    <property type="match status" value="1"/>
</dbReference>
<evidence type="ECO:0000256" key="7">
    <source>
        <dbReference type="ARBA" id="ARBA00022763"/>
    </source>
</evidence>
<keyword evidence="6 14" id="KW-0479">Metal-binding</keyword>
<evidence type="ECO:0000313" key="18">
    <source>
        <dbReference type="Proteomes" id="UP000189681"/>
    </source>
</evidence>
<evidence type="ECO:0000256" key="11">
    <source>
        <dbReference type="ARBA" id="ARBA00023204"/>
    </source>
</evidence>
<dbReference type="InterPro" id="IPR013839">
    <property type="entry name" value="DNAligase_adenylation"/>
</dbReference>
<feature type="binding site" evidence="14">
    <location>
        <position position="138"/>
    </location>
    <ligand>
        <name>NAD(+)</name>
        <dbReference type="ChEBI" id="CHEBI:57540"/>
    </ligand>
</feature>
<dbReference type="Gene3D" id="6.20.10.30">
    <property type="match status" value="1"/>
</dbReference>
<evidence type="ECO:0000256" key="6">
    <source>
        <dbReference type="ARBA" id="ARBA00022723"/>
    </source>
</evidence>
<evidence type="ECO:0000256" key="13">
    <source>
        <dbReference type="ARBA" id="ARBA00060881"/>
    </source>
</evidence>
<evidence type="ECO:0000256" key="8">
    <source>
        <dbReference type="ARBA" id="ARBA00022833"/>
    </source>
</evidence>
<dbReference type="PROSITE" id="PS50172">
    <property type="entry name" value="BRCT"/>
    <property type="match status" value="1"/>
</dbReference>
<dbReference type="NCBIfam" id="TIGR00575">
    <property type="entry name" value="dnlj"/>
    <property type="match status" value="1"/>
</dbReference>
<dbReference type="GO" id="GO:0006281">
    <property type="term" value="P:DNA repair"/>
    <property type="evidence" value="ECO:0007669"/>
    <property type="project" value="UniProtKB-KW"/>
</dbReference>
<dbReference type="Proteomes" id="UP000189681">
    <property type="component" value="Unassembled WGS sequence"/>
</dbReference>
<evidence type="ECO:0000256" key="3">
    <source>
        <dbReference type="ARBA" id="ARBA00013308"/>
    </source>
</evidence>
<evidence type="ECO:0000256" key="15">
    <source>
        <dbReference type="RuleBase" id="RU000618"/>
    </source>
</evidence>
<dbReference type="FunFam" id="1.10.150.20:FF:000006">
    <property type="entry name" value="DNA ligase"/>
    <property type="match status" value="1"/>
</dbReference>
<dbReference type="NCBIfam" id="NF005932">
    <property type="entry name" value="PRK07956.1"/>
    <property type="match status" value="1"/>
</dbReference>
<feature type="active site" description="N6-AMP-lysine intermediate" evidence="14">
    <location>
        <position position="117"/>
    </location>
</feature>
<dbReference type="AlphaFoldDB" id="A0A1V4ASG9"/>
<feature type="binding site" evidence="14">
    <location>
        <position position="115"/>
    </location>
    <ligand>
        <name>NAD(+)</name>
        <dbReference type="ChEBI" id="CHEBI:57540"/>
    </ligand>
</feature>
<keyword evidence="11 14" id="KW-0234">DNA repair</keyword>
<feature type="binding site" evidence="14">
    <location>
        <position position="429"/>
    </location>
    <ligand>
        <name>Zn(2+)</name>
        <dbReference type="ChEBI" id="CHEBI:29105"/>
    </ligand>
</feature>
<dbReference type="InterPro" id="IPR041663">
    <property type="entry name" value="DisA/LigA_HHH"/>
</dbReference>
<feature type="binding site" evidence="14">
    <location>
        <begin position="81"/>
        <end position="82"/>
    </location>
    <ligand>
        <name>NAD(+)</name>
        <dbReference type="ChEBI" id="CHEBI:57540"/>
    </ligand>
</feature>
<evidence type="ECO:0000256" key="14">
    <source>
        <dbReference type="HAMAP-Rule" id="MF_01588"/>
    </source>
</evidence>
<dbReference type="InterPro" id="IPR004150">
    <property type="entry name" value="NAD_DNA_ligase_OB"/>
</dbReference>
<comment type="cofactor">
    <cofactor evidence="14">
        <name>Mg(2+)</name>
        <dbReference type="ChEBI" id="CHEBI:18420"/>
    </cofactor>
    <cofactor evidence="14">
        <name>Mn(2+)</name>
        <dbReference type="ChEBI" id="CHEBI:29035"/>
    </cofactor>
</comment>
<dbReference type="EMBL" id="AYTS01000101">
    <property type="protein sequence ID" value="OOP56082.1"/>
    <property type="molecule type" value="Genomic_DNA"/>
</dbReference>
<protein>
    <recommendedName>
        <fullName evidence="3 14">DNA ligase</fullName>
        <ecNumber evidence="2 14">6.5.1.2</ecNumber>
    </recommendedName>
    <alternativeName>
        <fullName evidence="14">Polydeoxyribonucleotide synthase [NAD(+)]</fullName>
    </alternativeName>
</protein>